<dbReference type="RefSeq" id="WP_119671228.1">
    <property type="nucleotide sequence ID" value="NZ_QXED01000012.1"/>
</dbReference>
<feature type="signal peptide" evidence="1">
    <location>
        <begin position="1"/>
        <end position="18"/>
    </location>
</feature>
<proteinExistence type="predicted"/>
<sequence>MKKMILSALMLAGLVSCQQDFNPGTNGSSLTVRSGTSFGMCVGYCRQEVVIDNKNTVFTKTSREADKNPPVTCEKQTDSGTWNEIATKVNFDAFQKIPETLGCPDCADGGAEYVEIQLNDSRHRVTFEYNKTIPGFEDLVTAVRQQRNAFADCK</sequence>
<organism evidence="2 3">
    <name type="scientific">Fibrisoma montanum</name>
    <dbReference type="NCBI Taxonomy" id="2305895"/>
    <lineage>
        <taxon>Bacteria</taxon>
        <taxon>Pseudomonadati</taxon>
        <taxon>Bacteroidota</taxon>
        <taxon>Cytophagia</taxon>
        <taxon>Cytophagales</taxon>
        <taxon>Spirosomataceae</taxon>
        <taxon>Fibrisoma</taxon>
    </lineage>
</organism>
<keyword evidence="3" id="KW-1185">Reference proteome</keyword>
<accession>A0A418LYC6</accession>
<evidence type="ECO:0000313" key="3">
    <source>
        <dbReference type="Proteomes" id="UP000283523"/>
    </source>
</evidence>
<dbReference type="OrthoDB" id="5522116at2"/>
<gene>
    <name evidence="2" type="ORF">DYU11_28890</name>
</gene>
<evidence type="ECO:0000256" key="1">
    <source>
        <dbReference type="SAM" id="SignalP"/>
    </source>
</evidence>
<protein>
    <recommendedName>
        <fullName evidence="4">Lipoprotein</fullName>
    </recommendedName>
</protein>
<dbReference type="AlphaFoldDB" id="A0A418LYC6"/>
<evidence type="ECO:0008006" key="4">
    <source>
        <dbReference type="Google" id="ProtNLM"/>
    </source>
</evidence>
<keyword evidence="1" id="KW-0732">Signal</keyword>
<dbReference type="PROSITE" id="PS51257">
    <property type="entry name" value="PROKAR_LIPOPROTEIN"/>
    <property type="match status" value="1"/>
</dbReference>
<evidence type="ECO:0000313" key="2">
    <source>
        <dbReference type="EMBL" id="RIV18259.1"/>
    </source>
</evidence>
<reference evidence="2 3" key="1">
    <citation type="submission" date="2018-08" db="EMBL/GenBank/DDBJ databases">
        <title>Fibrisoma montanum sp. nov., isolated from Danxia mountain soil.</title>
        <authorList>
            <person name="Huang Y."/>
        </authorList>
    </citation>
    <scope>NUCLEOTIDE SEQUENCE [LARGE SCALE GENOMIC DNA]</scope>
    <source>
        <strain evidence="2 3">HYT19</strain>
    </source>
</reference>
<name>A0A418LYC6_9BACT</name>
<dbReference type="EMBL" id="QXED01000012">
    <property type="protein sequence ID" value="RIV18259.1"/>
    <property type="molecule type" value="Genomic_DNA"/>
</dbReference>
<feature type="chain" id="PRO_5019405092" description="Lipoprotein" evidence="1">
    <location>
        <begin position="19"/>
        <end position="154"/>
    </location>
</feature>
<dbReference type="Proteomes" id="UP000283523">
    <property type="component" value="Unassembled WGS sequence"/>
</dbReference>
<comment type="caution">
    <text evidence="2">The sequence shown here is derived from an EMBL/GenBank/DDBJ whole genome shotgun (WGS) entry which is preliminary data.</text>
</comment>